<dbReference type="EMBL" id="UHJL01000005">
    <property type="protein sequence ID" value="SUQ25926.1"/>
    <property type="molecule type" value="Genomic_DNA"/>
</dbReference>
<proteinExistence type="predicted"/>
<evidence type="ECO:0000313" key="2">
    <source>
        <dbReference type="Proteomes" id="UP000255423"/>
    </source>
</evidence>
<gene>
    <name evidence="1" type="ORF">SAMN05661053_2729</name>
</gene>
<dbReference type="AlphaFoldDB" id="A0A380S9M3"/>
<dbReference type="RefSeq" id="WP_109573558.1">
    <property type="nucleotide sequence ID" value="NZ_UHJL01000005.1"/>
</dbReference>
<reference evidence="1 2" key="1">
    <citation type="submission" date="2017-08" db="EMBL/GenBank/DDBJ databases">
        <authorList>
            <person name="de Groot N.N."/>
        </authorList>
    </citation>
    <scope>NUCLEOTIDE SEQUENCE [LARGE SCALE GENOMIC DNA]</scope>
    <source>
        <strain evidence="1 2">HM2</strain>
    </source>
</reference>
<accession>A0A380S9M3</accession>
<organism evidence="1 2">
    <name type="scientific">Fibrobacter succinogenes</name>
    <name type="common">Bacteroides succinogenes</name>
    <dbReference type="NCBI Taxonomy" id="833"/>
    <lineage>
        <taxon>Bacteria</taxon>
        <taxon>Pseudomonadati</taxon>
        <taxon>Fibrobacterota</taxon>
        <taxon>Fibrobacteria</taxon>
        <taxon>Fibrobacterales</taxon>
        <taxon>Fibrobacteraceae</taxon>
        <taxon>Fibrobacter</taxon>
    </lineage>
</organism>
<dbReference type="PANTHER" id="PTHR41317">
    <property type="entry name" value="PD-(D_E)XK NUCLEASE FAMILY TRANSPOSASE"/>
    <property type="match status" value="1"/>
</dbReference>
<dbReference type="Proteomes" id="UP000255423">
    <property type="component" value="Unassembled WGS sequence"/>
</dbReference>
<dbReference type="PANTHER" id="PTHR41317:SF1">
    <property type="entry name" value="PD-(D_E)XK NUCLEASE FAMILY TRANSPOSASE"/>
    <property type="match status" value="1"/>
</dbReference>
<dbReference type="Pfam" id="PF12784">
    <property type="entry name" value="PDDEXK_2"/>
    <property type="match status" value="2"/>
</dbReference>
<name>A0A380S9M3_FIBSU</name>
<sequence>MSNESITIKNGTFLGDTREFCEQQKLEEIKSVTVKNTEINIIFPQVKTFRLDIRAKTANGFCINVEMQKAKPLHFVERVLLQHSAFLLQSKYELDQETFAGQSTNLTDAERAERESRRYEIPPTFAIWICDFTIQQQDNYRGTWAIRNEKGLTISDKVKYIIYDLTQFNKPELQIKTDEERWLFLLKHAGSAQSLPDFGDETITKAIRRILVNNAPETLLREQVKSMVLTEEEQDYLAWIKMKGVEQGADKKAREMAKDLLIEGDSVEKVVRISKLPESEVLAIKASLDQK</sequence>
<evidence type="ECO:0008006" key="3">
    <source>
        <dbReference type="Google" id="ProtNLM"/>
    </source>
</evidence>
<evidence type="ECO:0000313" key="1">
    <source>
        <dbReference type="EMBL" id="SUQ25926.1"/>
    </source>
</evidence>
<protein>
    <recommendedName>
        <fullName evidence="3">PD-(D/E)XK nuclease family transposase</fullName>
    </recommendedName>
</protein>